<reference evidence="2" key="1">
    <citation type="submission" date="2015-07" db="EMBL/GenBank/DDBJ databases">
        <title>MeaNS - Measles Nucleotide Surveillance Program.</title>
        <authorList>
            <person name="Tran T."/>
            <person name="Druce J."/>
        </authorList>
    </citation>
    <scope>NUCLEOTIDE SEQUENCE</scope>
    <source>
        <strain evidence="2">UCB-OBI-ISO-001</strain>
        <tissue evidence="2">Gonad</tissue>
    </source>
</reference>
<evidence type="ECO:0000313" key="2">
    <source>
        <dbReference type="EMBL" id="KOF77390.1"/>
    </source>
</evidence>
<accession>A0A0L8GLB2</accession>
<sequence>MENTLKTARLHTDENYKELKKIGIHNYASTVAEVNAKIIVSNIKVKSISSRDAPRSIFTGEVQNLNDCIWSQIPPFAQLNKNIRRWRQADSNYPATPLIYVLFSIPSEYSYLDNEETFLQYDSVYKMEESKRILIFTSDEALRQLKQHKNWAADGPFKCCSSVFFQLYILHIQIDNFNAPRLFALLSDKSQDTYSRLFAKINELLQNEGPDNIIMDFEKAAYNGLLESLPGSYSACCLLHLGQNVYKHVVQEGLKYRYHEDGSFSCLPAG</sequence>
<evidence type="ECO:0000259" key="1">
    <source>
        <dbReference type="Pfam" id="PF10551"/>
    </source>
</evidence>
<dbReference type="AlphaFoldDB" id="A0A0L8GLB2"/>
<dbReference type="EMBL" id="KQ421464">
    <property type="protein sequence ID" value="KOF77390.1"/>
    <property type="molecule type" value="Genomic_DNA"/>
</dbReference>
<gene>
    <name evidence="2" type="ORF">OCBIM_22032168mg</name>
</gene>
<feature type="domain" description="MULE transposase" evidence="1">
    <location>
        <begin position="179"/>
        <end position="244"/>
    </location>
</feature>
<dbReference type="OrthoDB" id="6612379at2759"/>
<organism evidence="2">
    <name type="scientific">Octopus bimaculoides</name>
    <name type="common">California two-spotted octopus</name>
    <dbReference type="NCBI Taxonomy" id="37653"/>
    <lineage>
        <taxon>Eukaryota</taxon>
        <taxon>Metazoa</taxon>
        <taxon>Spiralia</taxon>
        <taxon>Lophotrochozoa</taxon>
        <taxon>Mollusca</taxon>
        <taxon>Cephalopoda</taxon>
        <taxon>Coleoidea</taxon>
        <taxon>Octopodiformes</taxon>
        <taxon>Octopoda</taxon>
        <taxon>Incirrata</taxon>
        <taxon>Octopodidae</taxon>
        <taxon>Octopus</taxon>
    </lineage>
</organism>
<dbReference type="InterPro" id="IPR018289">
    <property type="entry name" value="MULE_transposase_dom"/>
</dbReference>
<dbReference type="Pfam" id="PF10551">
    <property type="entry name" value="MULE"/>
    <property type="match status" value="1"/>
</dbReference>
<protein>
    <recommendedName>
        <fullName evidence="1">MULE transposase domain-containing protein</fullName>
    </recommendedName>
</protein>
<name>A0A0L8GLB2_OCTBM</name>
<proteinExistence type="predicted"/>